<gene>
    <name evidence="2" type="ORF">g.4634</name>
</gene>
<sequence>AARSLDPVSVKHTKLENVADEVKDSTRFKIDAKNIELNKNNRNSFHDVNLIRNFETKNRNVGRKRFTFHTFQNNTENNKTGETTTPTEHAQISKQDSFSGGDYELVNFDSYLHIATINTPMTPLSPREEFFSDLRKAADVEEKRRSILYQSSGNVKEGTSVVPETKQMEVRVDIEADPTKAMYSDVKKSVEKNETEVRRRTQPRIPSVVELVQKSGRRLSLRCSLAEDPNLNKGAPGPSATINKDSHDGLNEVAPTHSSKGDQNGATDIGDDDVFTQHPESPVSEFFVASTPMSPSYTTETHIKISE</sequence>
<reference evidence="2" key="1">
    <citation type="submission" date="2015-11" db="EMBL/GenBank/DDBJ databases">
        <title>De novo transcriptome assembly of four potential Pierce s Disease insect vectors from Arizona vineyards.</title>
        <authorList>
            <person name="Tassone E.E."/>
        </authorList>
    </citation>
    <scope>NUCLEOTIDE SEQUENCE</scope>
</reference>
<protein>
    <submittedName>
        <fullName evidence="2">Uncharacterized protein</fullName>
    </submittedName>
</protein>
<feature type="region of interest" description="Disordered" evidence="1">
    <location>
        <begin position="227"/>
        <end position="307"/>
    </location>
</feature>
<organism evidence="2">
    <name type="scientific">Homalodisca liturata</name>
    <dbReference type="NCBI Taxonomy" id="320908"/>
    <lineage>
        <taxon>Eukaryota</taxon>
        <taxon>Metazoa</taxon>
        <taxon>Ecdysozoa</taxon>
        <taxon>Arthropoda</taxon>
        <taxon>Hexapoda</taxon>
        <taxon>Insecta</taxon>
        <taxon>Pterygota</taxon>
        <taxon>Neoptera</taxon>
        <taxon>Paraneoptera</taxon>
        <taxon>Hemiptera</taxon>
        <taxon>Auchenorrhyncha</taxon>
        <taxon>Membracoidea</taxon>
        <taxon>Cicadellidae</taxon>
        <taxon>Cicadellinae</taxon>
        <taxon>Proconiini</taxon>
        <taxon>Homalodisca</taxon>
    </lineage>
</organism>
<feature type="compositionally biased region" description="Polar residues" evidence="1">
    <location>
        <begin position="256"/>
        <end position="266"/>
    </location>
</feature>
<accession>A0A1B6HDF9</accession>
<name>A0A1B6HDF9_9HEMI</name>
<evidence type="ECO:0000256" key="1">
    <source>
        <dbReference type="SAM" id="MobiDB-lite"/>
    </source>
</evidence>
<dbReference type="EMBL" id="GECU01034922">
    <property type="protein sequence ID" value="JAS72784.1"/>
    <property type="molecule type" value="Transcribed_RNA"/>
</dbReference>
<dbReference type="AlphaFoldDB" id="A0A1B6HDF9"/>
<proteinExistence type="predicted"/>
<evidence type="ECO:0000313" key="2">
    <source>
        <dbReference type="EMBL" id="JAS72784.1"/>
    </source>
</evidence>
<feature type="non-terminal residue" evidence="2">
    <location>
        <position position="1"/>
    </location>
</feature>
<feature type="compositionally biased region" description="Polar residues" evidence="1">
    <location>
        <begin position="291"/>
        <end position="300"/>
    </location>
</feature>